<evidence type="ECO:0000313" key="3">
    <source>
        <dbReference type="Proteomes" id="UP000187651"/>
    </source>
</evidence>
<dbReference type="PANTHER" id="PTHR37314">
    <property type="entry name" value="SLR0142 PROTEIN"/>
    <property type="match status" value="1"/>
</dbReference>
<feature type="transmembrane region" description="Helical" evidence="1">
    <location>
        <begin position="202"/>
        <end position="223"/>
    </location>
</feature>
<dbReference type="InterPro" id="IPR010699">
    <property type="entry name" value="DUF1275"/>
</dbReference>
<evidence type="ECO:0000313" key="2">
    <source>
        <dbReference type="EMBL" id="SDM36551.1"/>
    </source>
</evidence>
<feature type="transmembrane region" description="Helical" evidence="1">
    <location>
        <begin position="69"/>
        <end position="88"/>
    </location>
</feature>
<dbReference type="Pfam" id="PF06912">
    <property type="entry name" value="DUF1275"/>
    <property type="match status" value="1"/>
</dbReference>
<evidence type="ECO:0000256" key="1">
    <source>
        <dbReference type="SAM" id="Phobius"/>
    </source>
</evidence>
<feature type="transmembrane region" description="Helical" evidence="1">
    <location>
        <begin position="100"/>
        <end position="118"/>
    </location>
</feature>
<organism evidence="2 3">
    <name type="scientific">Lachnospira pectinoschiza</name>
    <dbReference type="NCBI Taxonomy" id="28052"/>
    <lineage>
        <taxon>Bacteria</taxon>
        <taxon>Bacillati</taxon>
        <taxon>Bacillota</taxon>
        <taxon>Clostridia</taxon>
        <taxon>Lachnospirales</taxon>
        <taxon>Lachnospiraceae</taxon>
        <taxon>Lachnospira</taxon>
    </lineage>
</organism>
<accession>A0A1G9SM93</accession>
<dbReference type="EMBL" id="FNHZ01000001">
    <property type="protein sequence ID" value="SDM36551.1"/>
    <property type="molecule type" value="Genomic_DNA"/>
</dbReference>
<gene>
    <name evidence="2" type="ORF">SAMN05216544_0020</name>
</gene>
<keyword evidence="1" id="KW-1133">Transmembrane helix</keyword>
<keyword evidence="1" id="KW-0812">Transmembrane</keyword>
<keyword evidence="3" id="KW-1185">Reference proteome</keyword>
<reference evidence="3" key="1">
    <citation type="submission" date="2016-10" db="EMBL/GenBank/DDBJ databases">
        <authorList>
            <person name="Varghese N."/>
            <person name="Submissions S."/>
        </authorList>
    </citation>
    <scope>NUCLEOTIDE SEQUENCE [LARGE SCALE GENOMIC DNA]</scope>
    <source>
        <strain evidence="3">M83</strain>
    </source>
</reference>
<sequence>MRSLASRLTKQEQMSEALIVGLFLAFSGGFQDAYTYILRGNVFANAQTGNIVLMSTHFMKNEHIYALKYLVPLVAFALGVFIAEQIGFKFKYSKKVHWRQIVLLIEIIILFAVGFMPLKYNILANSLVSLACAMQVQAFRKVSGNAYATTMCIGNLRSGMAALSAFTRTRKRETLKKAAYYFIVIFIFAIGAGIGGTFSKDIGIHAIWISCAFLIVAIGLMAMEIRK</sequence>
<proteinExistence type="predicted"/>
<dbReference type="AlphaFoldDB" id="A0A1G9SM93"/>
<name>A0A1G9SM93_9FIRM</name>
<feature type="transmembrane region" description="Helical" evidence="1">
    <location>
        <begin position="178"/>
        <end position="196"/>
    </location>
</feature>
<dbReference type="Proteomes" id="UP000187651">
    <property type="component" value="Unassembled WGS sequence"/>
</dbReference>
<dbReference type="PANTHER" id="PTHR37314:SF4">
    <property type="entry name" value="UPF0700 TRANSMEMBRANE PROTEIN YOAK"/>
    <property type="match status" value="1"/>
</dbReference>
<protein>
    <submittedName>
        <fullName evidence="2">Uncharacterized membrane protein YoaK, UPF0700 family</fullName>
    </submittedName>
</protein>
<dbReference type="RefSeq" id="WP_074520359.1">
    <property type="nucleotide sequence ID" value="NZ_FNHZ01000001.1"/>
</dbReference>
<keyword evidence="1" id="KW-0472">Membrane</keyword>